<keyword evidence="4" id="KW-0804">Transcription</keyword>
<evidence type="ECO:0000256" key="5">
    <source>
        <dbReference type="ARBA" id="ARBA00023242"/>
    </source>
</evidence>
<dbReference type="Gene3D" id="2.40.330.10">
    <property type="entry name" value="DNA-binding pseudobarrel domain"/>
    <property type="match status" value="1"/>
</dbReference>
<evidence type="ECO:0000256" key="4">
    <source>
        <dbReference type="ARBA" id="ARBA00023163"/>
    </source>
</evidence>
<keyword evidence="2" id="KW-0805">Transcription regulation</keyword>
<feature type="region of interest" description="Disordered" evidence="6">
    <location>
        <begin position="164"/>
        <end position="238"/>
    </location>
</feature>
<dbReference type="InterPro" id="IPR003340">
    <property type="entry name" value="B3_DNA-bd"/>
</dbReference>
<proteinExistence type="predicted"/>
<sequence length="265" mass="28090">MASPNTKVFSKTLSKTDAKKRLAIPTRSMGSLPEFINGSHAIRIGLNCGTKTWPIQYTISKNGSNKRPSFTSGWTQFVACNGLKPGDEISLHKVGRSSLYRVEVDKAVDGSPSNQHRALPSPLLPLNHGVGGTNLRNEPQQLPRAADAATETLYSKFPAKTMQVKEKSDGRLPSGQNFKADQVLRPNPKEITRAPSPRVIGAEISDPVADKGKPSPSGLPAEGVAMAAHGGSGTSQLDAAGEACCKVATDHPRLGLDLVPENPGQ</sequence>
<evidence type="ECO:0000256" key="1">
    <source>
        <dbReference type="ARBA" id="ARBA00004123"/>
    </source>
</evidence>
<evidence type="ECO:0000259" key="7">
    <source>
        <dbReference type="PROSITE" id="PS50863"/>
    </source>
</evidence>
<dbReference type="InterPro" id="IPR015300">
    <property type="entry name" value="DNA-bd_pseudobarrel_sf"/>
</dbReference>
<comment type="subcellular location">
    <subcellularLocation>
        <location evidence="1">Nucleus</location>
    </subcellularLocation>
</comment>
<evidence type="ECO:0000313" key="9">
    <source>
        <dbReference type="Proteomes" id="UP001396334"/>
    </source>
</evidence>
<dbReference type="Proteomes" id="UP001396334">
    <property type="component" value="Unassembled WGS sequence"/>
</dbReference>
<protein>
    <recommendedName>
        <fullName evidence="7">TF-B3 domain-containing protein</fullName>
    </recommendedName>
</protein>
<evidence type="ECO:0000313" key="8">
    <source>
        <dbReference type="EMBL" id="KAK9001596.1"/>
    </source>
</evidence>
<dbReference type="EMBL" id="JBBPBN010000036">
    <property type="protein sequence ID" value="KAK9001596.1"/>
    <property type="molecule type" value="Genomic_DNA"/>
</dbReference>
<comment type="caution">
    <text evidence="8">The sequence shown here is derived from an EMBL/GenBank/DDBJ whole genome shotgun (WGS) entry which is preliminary data.</text>
</comment>
<dbReference type="CDD" id="cd10017">
    <property type="entry name" value="B3_DNA"/>
    <property type="match status" value="1"/>
</dbReference>
<keyword evidence="3" id="KW-0238">DNA-binding</keyword>
<feature type="domain" description="TF-B3" evidence="7">
    <location>
        <begin position="51"/>
        <end position="108"/>
    </location>
</feature>
<gene>
    <name evidence="8" type="ORF">V6N11_083376</name>
</gene>
<keyword evidence="5" id="KW-0539">Nucleus</keyword>
<organism evidence="8 9">
    <name type="scientific">Hibiscus sabdariffa</name>
    <name type="common">roselle</name>
    <dbReference type="NCBI Taxonomy" id="183260"/>
    <lineage>
        <taxon>Eukaryota</taxon>
        <taxon>Viridiplantae</taxon>
        <taxon>Streptophyta</taxon>
        <taxon>Embryophyta</taxon>
        <taxon>Tracheophyta</taxon>
        <taxon>Spermatophyta</taxon>
        <taxon>Magnoliopsida</taxon>
        <taxon>eudicotyledons</taxon>
        <taxon>Gunneridae</taxon>
        <taxon>Pentapetalae</taxon>
        <taxon>rosids</taxon>
        <taxon>malvids</taxon>
        <taxon>Malvales</taxon>
        <taxon>Malvaceae</taxon>
        <taxon>Malvoideae</taxon>
        <taxon>Hibiscus</taxon>
    </lineage>
</organism>
<name>A0ABR2QM74_9ROSI</name>
<evidence type="ECO:0000256" key="3">
    <source>
        <dbReference type="ARBA" id="ARBA00023125"/>
    </source>
</evidence>
<accession>A0ABR2QM74</accession>
<dbReference type="PROSITE" id="PS50863">
    <property type="entry name" value="B3"/>
    <property type="match status" value="1"/>
</dbReference>
<keyword evidence="9" id="KW-1185">Reference proteome</keyword>
<evidence type="ECO:0000256" key="2">
    <source>
        <dbReference type="ARBA" id="ARBA00023015"/>
    </source>
</evidence>
<dbReference type="SUPFAM" id="SSF101936">
    <property type="entry name" value="DNA-binding pseudobarrel domain"/>
    <property type="match status" value="1"/>
</dbReference>
<evidence type="ECO:0000256" key="6">
    <source>
        <dbReference type="SAM" id="MobiDB-lite"/>
    </source>
</evidence>
<reference evidence="8 9" key="1">
    <citation type="journal article" date="2024" name="G3 (Bethesda)">
        <title>Genome assembly of Hibiscus sabdariffa L. provides insights into metabolisms of medicinal natural products.</title>
        <authorList>
            <person name="Kim T."/>
        </authorList>
    </citation>
    <scope>NUCLEOTIDE SEQUENCE [LARGE SCALE GENOMIC DNA]</scope>
    <source>
        <strain evidence="8">TK-2024</strain>
        <tissue evidence="8">Old leaves</tissue>
    </source>
</reference>